<name>A0A7R9LBK7_9ACAR</name>
<dbReference type="InterPro" id="IPR015797">
    <property type="entry name" value="NUDIX_hydrolase-like_dom_sf"/>
</dbReference>
<dbReference type="PANTHER" id="PTHR42904">
    <property type="entry name" value="NUDIX HYDROLASE, NUDC SUBFAMILY"/>
    <property type="match status" value="1"/>
</dbReference>
<dbReference type="Pfam" id="PF09297">
    <property type="entry name" value="Zn_ribbon_NUD"/>
    <property type="match status" value="1"/>
</dbReference>
<protein>
    <recommendedName>
        <fullName evidence="4">NAD(+) diphosphatase</fullName>
        <ecNumber evidence="4">3.6.1.22</ecNumber>
    </recommendedName>
</protein>
<reference evidence="11" key="1">
    <citation type="submission" date="2020-11" db="EMBL/GenBank/DDBJ databases">
        <authorList>
            <person name="Tran Van P."/>
        </authorList>
    </citation>
    <scope>NUCLEOTIDE SEQUENCE</scope>
</reference>
<dbReference type="CDD" id="cd03429">
    <property type="entry name" value="NUDIX_NADH_pyrophosphatase_Nudt13"/>
    <property type="match status" value="1"/>
</dbReference>
<dbReference type="InterPro" id="IPR050241">
    <property type="entry name" value="NAD-cap_RNA_hydrolase_NudC"/>
</dbReference>
<dbReference type="InterPro" id="IPR015376">
    <property type="entry name" value="Znr_NADH_PPase"/>
</dbReference>
<dbReference type="InterPro" id="IPR049734">
    <property type="entry name" value="NudC-like_C"/>
</dbReference>
<keyword evidence="6" id="KW-0378">Hydrolase</keyword>
<dbReference type="GO" id="GO:0035529">
    <property type="term" value="F:NADH pyrophosphatase activity"/>
    <property type="evidence" value="ECO:0007669"/>
    <property type="project" value="TreeGrafter"/>
</dbReference>
<evidence type="ECO:0000256" key="1">
    <source>
        <dbReference type="ARBA" id="ARBA00001946"/>
    </source>
</evidence>
<dbReference type="GO" id="GO:0046872">
    <property type="term" value="F:metal ion binding"/>
    <property type="evidence" value="ECO:0007669"/>
    <property type="project" value="UniProtKB-KW"/>
</dbReference>
<comment type="similarity">
    <text evidence="3">Belongs to the Nudix hydrolase family. NudC subfamily.</text>
</comment>
<dbReference type="PROSITE" id="PS00893">
    <property type="entry name" value="NUDIX_BOX"/>
    <property type="match status" value="1"/>
</dbReference>
<dbReference type="AlphaFoldDB" id="A0A7R9LBK7"/>
<evidence type="ECO:0000256" key="4">
    <source>
        <dbReference type="ARBA" id="ARBA00012381"/>
    </source>
</evidence>
<organism evidence="11">
    <name type="scientific">Oppiella nova</name>
    <dbReference type="NCBI Taxonomy" id="334625"/>
    <lineage>
        <taxon>Eukaryota</taxon>
        <taxon>Metazoa</taxon>
        <taxon>Ecdysozoa</taxon>
        <taxon>Arthropoda</taxon>
        <taxon>Chelicerata</taxon>
        <taxon>Arachnida</taxon>
        <taxon>Acari</taxon>
        <taxon>Acariformes</taxon>
        <taxon>Sarcoptiformes</taxon>
        <taxon>Oribatida</taxon>
        <taxon>Brachypylina</taxon>
        <taxon>Oppioidea</taxon>
        <taxon>Oppiidae</taxon>
        <taxon>Oppiella</taxon>
    </lineage>
</organism>
<evidence type="ECO:0000313" key="12">
    <source>
        <dbReference type="Proteomes" id="UP000728032"/>
    </source>
</evidence>
<evidence type="ECO:0000256" key="3">
    <source>
        <dbReference type="ARBA" id="ARBA00009595"/>
    </source>
</evidence>
<dbReference type="GO" id="GO:0006742">
    <property type="term" value="P:NADP+ catabolic process"/>
    <property type="evidence" value="ECO:0007669"/>
    <property type="project" value="TreeGrafter"/>
</dbReference>
<dbReference type="EC" id="3.6.1.22" evidence="4"/>
<dbReference type="GO" id="GO:0005829">
    <property type="term" value="C:cytosol"/>
    <property type="evidence" value="ECO:0007669"/>
    <property type="project" value="TreeGrafter"/>
</dbReference>
<accession>A0A7R9LBK7</accession>
<evidence type="ECO:0000256" key="2">
    <source>
        <dbReference type="ARBA" id="ARBA00001947"/>
    </source>
</evidence>
<evidence type="ECO:0000259" key="10">
    <source>
        <dbReference type="PROSITE" id="PS51462"/>
    </source>
</evidence>
<keyword evidence="7" id="KW-0460">Magnesium</keyword>
<dbReference type="NCBIfam" id="NF001299">
    <property type="entry name" value="PRK00241.1"/>
    <property type="match status" value="1"/>
</dbReference>
<dbReference type="EMBL" id="CAJPVJ010000069">
    <property type="protein sequence ID" value="CAG2160133.1"/>
    <property type="molecule type" value="Genomic_DNA"/>
</dbReference>
<evidence type="ECO:0000256" key="6">
    <source>
        <dbReference type="ARBA" id="ARBA00022801"/>
    </source>
</evidence>
<feature type="domain" description="Nudix hydrolase" evidence="10">
    <location>
        <begin position="146"/>
        <end position="270"/>
    </location>
</feature>
<evidence type="ECO:0000256" key="7">
    <source>
        <dbReference type="ARBA" id="ARBA00022842"/>
    </source>
</evidence>
<comment type="cofactor">
    <cofactor evidence="1">
        <name>Mg(2+)</name>
        <dbReference type="ChEBI" id="CHEBI:18420"/>
    </cofactor>
</comment>
<comment type="catalytic activity">
    <reaction evidence="9">
        <text>a 5'-end NAD(+)-phospho-ribonucleoside in mRNA + H2O = a 5'-end phospho-adenosine-phospho-ribonucleoside in mRNA + beta-nicotinamide D-ribonucleotide + 2 H(+)</text>
        <dbReference type="Rhea" id="RHEA:60876"/>
        <dbReference type="Rhea" id="RHEA-COMP:15698"/>
        <dbReference type="Rhea" id="RHEA-COMP:15719"/>
        <dbReference type="ChEBI" id="CHEBI:14649"/>
        <dbReference type="ChEBI" id="CHEBI:15377"/>
        <dbReference type="ChEBI" id="CHEBI:15378"/>
        <dbReference type="ChEBI" id="CHEBI:144029"/>
        <dbReference type="ChEBI" id="CHEBI:144051"/>
    </reaction>
    <physiologicalReaction direction="left-to-right" evidence="9">
        <dbReference type="Rhea" id="RHEA:60877"/>
    </physiologicalReaction>
</comment>
<sequence>MNLNEAYSGLKQQADLLSQDNMLKDENYAQQLMNSILSAMNSIVDENLQLPKVEKLASDISFNSGDQIIARDLFIEDQIPEGYQLIPIRQLISQWTKSEFEQASRAVQLLEWRRNHKFCSHCGHETEVHPTEYAMVCPSCRYHQYPRVQPCIITVITRGDNEILLAKNAKNKSKMYGLIAGFVEVGETLEEAVKRETLEEVGLHVKNVQYLSSQPWPFPSNLMLAFKAEYESGEIVLQEEEISEAQFFKFDQLPETPFSGSIAHAMIEHVIHNKPMHKD</sequence>
<dbReference type="PANTHER" id="PTHR42904:SF6">
    <property type="entry name" value="NAD-CAPPED RNA HYDROLASE NUDT12"/>
    <property type="match status" value="1"/>
</dbReference>
<keyword evidence="12" id="KW-1185">Reference proteome</keyword>
<dbReference type="Gene3D" id="3.90.79.10">
    <property type="entry name" value="Nucleoside Triphosphate Pyrophosphohydrolase"/>
    <property type="match status" value="1"/>
</dbReference>
<dbReference type="SUPFAM" id="SSF55811">
    <property type="entry name" value="Nudix"/>
    <property type="match status" value="1"/>
</dbReference>
<keyword evidence="5" id="KW-0479">Metal-binding</keyword>
<evidence type="ECO:0000256" key="9">
    <source>
        <dbReference type="ARBA" id="ARBA00023679"/>
    </source>
</evidence>
<dbReference type="Gene3D" id="3.90.79.20">
    <property type="match status" value="1"/>
</dbReference>
<dbReference type="GO" id="GO:0019677">
    <property type="term" value="P:NAD+ catabolic process"/>
    <property type="evidence" value="ECO:0007669"/>
    <property type="project" value="TreeGrafter"/>
</dbReference>
<keyword evidence="8" id="KW-0520">NAD</keyword>
<proteinExistence type="inferred from homology"/>
<dbReference type="PROSITE" id="PS51462">
    <property type="entry name" value="NUDIX"/>
    <property type="match status" value="1"/>
</dbReference>
<dbReference type="OrthoDB" id="10249612at2759"/>
<gene>
    <name evidence="11" type="ORF">ONB1V03_LOCUS722</name>
</gene>
<dbReference type="Pfam" id="PF00293">
    <property type="entry name" value="NUDIX"/>
    <property type="match status" value="1"/>
</dbReference>
<comment type="cofactor">
    <cofactor evidence="2">
        <name>Zn(2+)</name>
        <dbReference type="ChEBI" id="CHEBI:29105"/>
    </cofactor>
</comment>
<dbReference type="InterPro" id="IPR020084">
    <property type="entry name" value="NUDIX_hydrolase_CS"/>
</dbReference>
<dbReference type="EMBL" id="OC914894">
    <property type="protein sequence ID" value="CAD7637280.1"/>
    <property type="molecule type" value="Genomic_DNA"/>
</dbReference>
<evidence type="ECO:0000256" key="5">
    <source>
        <dbReference type="ARBA" id="ARBA00022723"/>
    </source>
</evidence>
<dbReference type="InterPro" id="IPR000086">
    <property type="entry name" value="NUDIX_hydrolase_dom"/>
</dbReference>
<evidence type="ECO:0000256" key="8">
    <source>
        <dbReference type="ARBA" id="ARBA00023027"/>
    </source>
</evidence>
<evidence type="ECO:0000313" key="11">
    <source>
        <dbReference type="EMBL" id="CAD7637280.1"/>
    </source>
</evidence>
<dbReference type="Proteomes" id="UP000728032">
    <property type="component" value="Unassembled WGS sequence"/>
</dbReference>